<protein>
    <submittedName>
        <fullName evidence="2">12996_t:CDS:1</fullName>
    </submittedName>
</protein>
<sequence length="477" mass="54147">NLTGTIATGTINGGIINGLPMSKKRKSTEINESDSDATKIDESNVSNAPEDVEDVLVGNNIIDGEQAKEHNLEKIWEFKEPIPGWLKLIHKHREDLGTTTDTTDFESLSQVAETAIWWRIIDTCNPKLAEIITEREFLNLSESLLSNLPSDWDVLEPPVERCLLSIAMLDKKGLKKVAKTVMHHGVCGAINKIRKVLTTSNKVEDENPFLDSPHTEITISDSIVQDDDYKHPDVCYTIELLRYTYNMIDKKIPQRENSERDIDVIFKSHMFSCFDDIMDLHFGEMVSRASRQRRAQAIDASDKAEGYHLDWLFTKHDLAKDLTWGREFSLCERAGSKIENGRKVLDNTLKVQKTLRDMHQTLLETLSNAGGGAVPVKVVQAFRKLLLPGFISSRFFIRVLLNVYIGGKYHGSIVLTEFDVPTQFDEMSKIVTIARMMLNVKNIFKQTIKTFTLMEEASKKKKHSVENVLVSSRVEEH</sequence>
<reference evidence="2" key="1">
    <citation type="submission" date="2021-06" db="EMBL/GenBank/DDBJ databases">
        <authorList>
            <person name="Kallberg Y."/>
            <person name="Tangrot J."/>
            <person name="Rosling A."/>
        </authorList>
    </citation>
    <scope>NUCLEOTIDE SEQUENCE</scope>
    <source>
        <strain evidence="2">87-6 pot B 2015</strain>
    </source>
</reference>
<keyword evidence="3" id="KW-1185">Reference proteome</keyword>
<evidence type="ECO:0000313" key="3">
    <source>
        <dbReference type="Proteomes" id="UP000789375"/>
    </source>
</evidence>
<dbReference type="Proteomes" id="UP000789375">
    <property type="component" value="Unassembled WGS sequence"/>
</dbReference>
<dbReference type="EMBL" id="CAJVPP010008634">
    <property type="protein sequence ID" value="CAG8698449.1"/>
    <property type="molecule type" value="Genomic_DNA"/>
</dbReference>
<evidence type="ECO:0000313" key="2">
    <source>
        <dbReference type="EMBL" id="CAG8698449.1"/>
    </source>
</evidence>
<feature type="non-terminal residue" evidence="2">
    <location>
        <position position="1"/>
    </location>
</feature>
<organism evidence="2 3">
    <name type="scientific">Funneliformis mosseae</name>
    <name type="common">Endomycorrhizal fungus</name>
    <name type="synonym">Glomus mosseae</name>
    <dbReference type="NCBI Taxonomy" id="27381"/>
    <lineage>
        <taxon>Eukaryota</taxon>
        <taxon>Fungi</taxon>
        <taxon>Fungi incertae sedis</taxon>
        <taxon>Mucoromycota</taxon>
        <taxon>Glomeromycotina</taxon>
        <taxon>Glomeromycetes</taxon>
        <taxon>Glomerales</taxon>
        <taxon>Glomeraceae</taxon>
        <taxon>Funneliformis</taxon>
    </lineage>
</organism>
<evidence type="ECO:0000256" key="1">
    <source>
        <dbReference type="SAM" id="MobiDB-lite"/>
    </source>
</evidence>
<proteinExistence type="predicted"/>
<comment type="caution">
    <text evidence="2">The sequence shown here is derived from an EMBL/GenBank/DDBJ whole genome shotgun (WGS) entry which is preliminary data.</text>
</comment>
<dbReference type="AlphaFoldDB" id="A0A9N9N389"/>
<feature type="region of interest" description="Disordered" evidence="1">
    <location>
        <begin position="17"/>
        <end position="42"/>
    </location>
</feature>
<gene>
    <name evidence="2" type="ORF">FMOSSE_LOCUS13703</name>
</gene>
<feature type="non-terminal residue" evidence="2">
    <location>
        <position position="477"/>
    </location>
</feature>
<name>A0A9N9N389_FUNMO</name>
<accession>A0A9N9N389</accession>